<feature type="domain" description="PAS" evidence="2">
    <location>
        <begin position="13"/>
        <end position="60"/>
    </location>
</feature>
<dbReference type="Gene3D" id="3.30.450.20">
    <property type="entry name" value="PAS domain"/>
    <property type="match status" value="1"/>
</dbReference>
<evidence type="ECO:0000313" key="4">
    <source>
        <dbReference type="Proteomes" id="UP000179627"/>
    </source>
</evidence>
<dbReference type="PROSITE" id="PS50112">
    <property type="entry name" value="PAS"/>
    <property type="match status" value="1"/>
</dbReference>
<proteinExistence type="predicted"/>
<dbReference type="OrthoDB" id="3206525at2"/>
<dbReference type="RefSeq" id="WP_071085094.1">
    <property type="nucleotide sequence ID" value="NZ_MBLM01000118.1"/>
</dbReference>
<accession>A0A1S1QRI6</accession>
<gene>
    <name evidence="3" type="ORF">CC117_18495</name>
</gene>
<comment type="caution">
    <text evidence="3">The sequence shown here is derived from an EMBL/GenBank/DDBJ whole genome shotgun (WGS) entry which is preliminary data.</text>
</comment>
<keyword evidence="4" id="KW-1185">Reference proteome</keyword>
<name>A0A1S1QRI6_9ACTN</name>
<organism evidence="3 4">
    <name type="scientific">Parafrankia colletiae</name>
    <dbReference type="NCBI Taxonomy" id="573497"/>
    <lineage>
        <taxon>Bacteria</taxon>
        <taxon>Bacillati</taxon>
        <taxon>Actinomycetota</taxon>
        <taxon>Actinomycetes</taxon>
        <taxon>Frankiales</taxon>
        <taxon>Frankiaceae</taxon>
        <taxon>Parafrankia</taxon>
    </lineage>
</organism>
<dbReference type="SUPFAM" id="SSF55785">
    <property type="entry name" value="PYP-like sensor domain (PAS domain)"/>
    <property type="match status" value="2"/>
</dbReference>
<feature type="region of interest" description="Disordered" evidence="1">
    <location>
        <begin position="53"/>
        <end position="78"/>
    </location>
</feature>
<evidence type="ECO:0000259" key="2">
    <source>
        <dbReference type="PROSITE" id="PS50112"/>
    </source>
</evidence>
<sequence length="318" mass="33924">MPIDAPQYNGISATDYLRELLDLFENANIGIMVTRFDGAVRRANPAQRRIAGWAPSDAAGPAGTAAPSVTAKPSSAARPSARTLLGDDVWEQVTAAAVDGHALHNLPVDLRRADGSTVAALLDANGDADGGVLRLVTRPAFSGSLPGPDEADTRAWHKQWSQSEVGPLLGGLGETAVTALTKELEDLFELLPVPLHGMARTAEVRRTNLIHLAFLGCADEPTRFVGQNLLGIFAVEEDLVALGESMTVDNAILNYPTTIRRLDGTLLPMQVYSSTVTRDGEFVGTRCFLFFTDASDAPDGPRPFTAHPVPATVDGYRR</sequence>
<reference evidence="4" key="1">
    <citation type="submission" date="2016-07" db="EMBL/GenBank/DDBJ databases">
        <title>Sequence Frankia sp. strain CcI1.17.</title>
        <authorList>
            <person name="Ghodhbane-Gtari F."/>
            <person name="Swanson E."/>
            <person name="Gueddou A."/>
            <person name="Morris K."/>
            <person name="Hezbri K."/>
            <person name="Ktari A."/>
            <person name="Nouioui I."/>
            <person name="Abebe-Akele F."/>
            <person name="Simpson S."/>
            <person name="Thomas K."/>
            <person name="Gtari M."/>
            <person name="Tisa L.S."/>
            <person name="Hurst S."/>
        </authorList>
    </citation>
    <scope>NUCLEOTIDE SEQUENCE [LARGE SCALE GENOMIC DNA]</scope>
    <source>
        <strain evidence="4">Cc1.17</strain>
    </source>
</reference>
<dbReference type="Proteomes" id="UP000179627">
    <property type="component" value="Unassembled WGS sequence"/>
</dbReference>
<evidence type="ECO:0000313" key="3">
    <source>
        <dbReference type="EMBL" id="OHV36176.1"/>
    </source>
</evidence>
<dbReference type="AlphaFoldDB" id="A0A1S1QRI6"/>
<dbReference type="EMBL" id="MBLM01000118">
    <property type="protein sequence ID" value="OHV36176.1"/>
    <property type="molecule type" value="Genomic_DNA"/>
</dbReference>
<evidence type="ECO:0000256" key="1">
    <source>
        <dbReference type="SAM" id="MobiDB-lite"/>
    </source>
</evidence>
<dbReference type="InterPro" id="IPR000014">
    <property type="entry name" value="PAS"/>
</dbReference>
<dbReference type="InterPro" id="IPR035965">
    <property type="entry name" value="PAS-like_dom_sf"/>
</dbReference>
<protein>
    <recommendedName>
        <fullName evidence="2">PAS domain-containing protein</fullName>
    </recommendedName>
</protein>